<reference evidence="6 7" key="1">
    <citation type="submission" date="2023-07" db="EMBL/GenBank/DDBJ databases">
        <authorList>
            <person name="Girao M."/>
            <person name="Carvalho M.F."/>
        </authorList>
    </citation>
    <scope>NUCLEOTIDE SEQUENCE [LARGE SCALE GENOMIC DNA]</scope>
    <source>
        <strain evidence="6 7">66/93</strain>
    </source>
</reference>
<comment type="function">
    <text evidence="3">Catalyzes the stereoinversion of LL-2,6-diaminopimelate (L,L-DAP) to meso-diaminopimelate (meso-DAP), a precursor of L-lysine and an essential component of the bacterial peptidoglycan.</text>
</comment>
<comment type="similarity">
    <text evidence="1 3">Belongs to the diaminopimelate epimerase family.</text>
</comment>
<keyword evidence="3" id="KW-0457">Lysine biosynthesis</keyword>
<dbReference type="HAMAP" id="MF_00197">
    <property type="entry name" value="DAP_epimerase"/>
    <property type="match status" value="1"/>
</dbReference>
<accession>A0ABU7KSK8</accession>
<feature type="binding site" evidence="3">
    <location>
        <begin position="239"/>
        <end position="240"/>
    </location>
    <ligand>
        <name>substrate</name>
    </ligand>
</feature>
<comment type="catalytic activity">
    <reaction evidence="3">
        <text>(2S,6S)-2,6-diaminopimelate = meso-2,6-diaminopimelate</text>
        <dbReference type="Rhea" id="RHEA:15393"/>
        <dbReference type="ChEBI" id="CHEBI:57609"/>
        <dbReference type="ChEBI" id="CHEBI:57791"/>
        <dbReference type="EC" id="5.1.1.7"/>
    </reaction>
</comment>
<evidence type="ECO:0000256" key="3">
    <source>
        <dbReference type="HAMAP-Rule" id="MF_00197"/>
    </source>
</evidence>
<dbReference type="EMBL" id="JAUUCC010000043">
    <property type="protein sequence ID" value="MEE2052279.1"/>
    <property type="molecule type" value="Genomic_DNA"/>
</dbReference>
<keyword evidence="3" id="KW-0028">Amino-acid biosynthesis</keyword>
<dbReference type="Gene3D" id="3.10.310.10">
    <property type="entry name" value="Diaminopimelate Epimerase, Chain A, domain 1"/>
    <property type="match status" value="2"/>
</dbReference>
<dbReference type="RefSeq" id="WP_330159318.1">
    <property type="nucleotide sequence ID" value="NZ_BAAAJA010000012.1"/>
</dbReference>
<evidence type="ECO:0000313" key="7">
    <source>
        <dbReference type="Proteomes" id="UP001348641"/>
    </source>
</evidence>
<dbReference type="SUPFAM" id="SSF54506">
    <property type="entry name" value="Diaminopimelate epimerase-like"/>
    <property type="match status" value="2"/>
</dbReference>
<dbReference type="InterPro" id="IPR001653">
    <property type="entry name" value="DAP_epimerase_DapF"/>
</dbReference>
<comment type="subunit">
    <text evidence="3">Homodimer.</text>
</comment>
<evidence type="ECO:0000256" key="2">
    <source>
        <dbReference type="ARBA" id="ARBA00023235"/>
    </source>
</evidence>
<feature type="binding site" evidence="3">
    <location>
        <position position="211"/>
    </location>
    <ligand>
        <name>substrate</name>
    </ligand>
</feature>
<dbReference type="NCBIfam" id="TIGR00652">
    <property type="entry name" value="DapF"/>
    <property type="match status" value="1"/>
</dbReference>
<evidence type="ECO:0000313" key="6">
    <source>
        <dbReference type="EMBL" id="MEE2052279.1"/>
    </source>
</evidence>
<feature type="site" description="Could be important to modulate the pK values of the two catalytic cysteine residues" evidence="3">
    <location>
        <position position="229"/>
    </location>
</feature>
<evidence type="ECO:0000256" key="1">
    <source>
        <dbReference type="ARBA" id="ARBA00010219"/>
    </source>
</evidence>
<comment type="caution">
    <text evidence="3">Lacks conserved residue(s) required for the propagation of feature annotation.</text>
</comment>
<comment type="pathway">
    <text evidence="3">Amino-acid biosynthesis; L-lysine biosynthesis via DAP pathway; DL-2,6-diaminopimelate from LL-2,6-diaminopimelate: step 1/1.</text>
</comment>
<keyword evidence="2 3" id="KW-0413">Isomerase</keyword>
<protein>
    <recommendedName>
        <fullName evidence="3 4">Diaminopimelate epimerase</fullName>
        <shortName evidence="3">DAP epimerase</shortName>
        <ecNumber evidence="3 4">5.1.1.7</ecNumber>
    </recommendedName>
    <alternativeName>
        <fullName evidence="3">PLP-independent amino acid racemase</fullName>
    </alternativeName>
</protein>
<gene>
    <name evidence="3 6" type="primary">dapF</name>
    <name evidence="6" type="ORF">Q8A49_17400</name>
</gene>
<feature type="binding site" evidence="3">
    <location>
        <begin position="93"/>
        <end position="94"/>
    </location>
    <ligand>
        <name>substrate</name>
    </ligand>
</feature>
<sequence>MTAQDVDSDGGEPIKTRPPTLRFSKMHGAGNDFVLLDLRTSEDPSPQLCRALADRRTGVGCDLILGVRGPRGARAVASFAIWTADGSSSPQCGNGARCVSAWLLRSGLARGPRFTVEGPSGTHSVDARDSEAIRTTMGVPRFTSARTPLSGPCGEDGPHEADLGGGGPVRFAVVSMGSPHAVIEVDDVDTAPVGRVGPALRHAGILPPTVNVGFVELVSRDRLRLRVHEYGAGETRACGSGACAAAAVLMRKGRVDRRLTVELPGGELHVSWPGADEEISVAGPAAFVYEGQFFHGHL</sequence>
<evidence type="ECO:0000256" key="4">
    <source>
        <dbReference type="NCBIfam" id="TIGR00652"/>
    </source>
</evidence>
<name>A0ABU7KSK8_9ACTN</name>
<proteinExistence type="inferred from homology"/>
<organism evidence="6 7">
    <name type="scientific">Nocardiopsis tropica</name>
    <dbReference type="NCBI Taxonomy" id="109330"/>
    <lineage>
        <taxon>Bacteria</taxon>
        <taxon>Bacillati</taxon>
        <taxon>Actinomycetota</taxon>
        <taxon>Actinomycetes</taxon>
        <taxon>Streptosporangiales</taxon>
        <taxon>Nocardiopsidaceae</taxon>
        <taxon>Nocardiopsis</taxon>
    </lineage>
</organism>
<comment type="subcellular location">
    <subcellularLocation>
        <location evidence="3">Cytoplasm</location>
    </subcellularLocation>
</comment>
<dbReference type="EC" id="5.1.1.7" evidence="3 4"/>
<feature type="site" description="Could be important to modulate the pK values of the two catalytic cysteine residues" evidence="3">
    <location>
        <position position="180"/>
    </location>
</feature>
<dbReference type="Proteomes" id="UP001348641">
    <property type="component" value="Unassembled WGS sequence"/>
</dbReference>
<feature type="active site" description="Proton donor" evidence="3">
    <location>
        <position position="92"/>
    </location>
</feature>
<feature type="compositionally biased region" description="Acidic residues" evidence="5">
    <location>
        <begin position="1"/>
        <end position="10"/>
    </location>
</feature>
<feature type="region of interest" description="Disordered" evidence="5">
    <location>
        <begin position="1"/>
        <end position="21"/>
    </location>
</feature>
<dbReference type="PANTHER" id="PTHR31689">
    <property type="entry name" value="DIAMINOPIMELATE EPIMERASE, CHLOROPLASTIC"/>
    <property type="match status" value="1"/>
</dbReference>
<comment type="caution">
    <text evidence="6">The sequence shown here is derived from an EMBL/GenBank/DDBJ whole genome shotgun (WGS) entry which is preliminary data.</text>
</comment>
<dbReference type="GO" id="GO:0008837">
    <property type="term" value="F:diaminopimelate epimerase activity"/>
    <property type="evidence" value="ECO:0007669"/>
    <property type="project" value="UniProtKB-EC"/>
</dbReference>
<evidence type="ECO:0000256" key="5">
    <source>
        <dbReference type="SAM" id="MobiDB-lite"/>
    </source>
</evidence>
<feature type="active site" description="Proton acceptor" evidence="3">
    <location>
        <position position="238"/>
    </location>
</feature>
<dbReference type="Pfam" id="PF01678">
    <property type="entry name" value="DAP_epimerase"/>
    <property type="match status" value="2"/>
</dbReference>
<dbReference type="PANTHER" id="PTHR31689:SF0">
    <property type="entry name" value="DIAMINOPIMELATE EPIMERASE"/>
    <property type="match status" value="1"/>
</dbReference>
<keyword evidence="3" id="KW-0963">Cytoplasm</keyword>
<feature type="binding site" evidence="3">
    <location>
        <position position="31"/>
    </location>
    <ligand>
        <name>substrate</name>
    </ligand>
</feature>